<dbReference type="AlphaFoldDB" id="A0A9X8WKY4"/>
<dbReference type="RefSeq" id="WP_179086080.1">
    <property type="nucleotide sequence ID" value="NZ_FTMX01000004.1"/>
</dbReference>
<dbReference type="EMBL" id="FTMX01000004">
    <property type="protein sequence ID" value="SIR49389.1"/>
    <property type="molecule type" value="Genomic_DNA"/>
</dbReference>
<gene>
    <name evidence="1" type="ORF">SAMN05878482_10419</name>
</gene>
<organism evidence="1 2">
    <name type="scientific">Peribacillus simplex</name>
    <dbReference type="NCBI Taxonomy" id="1478"/>
    <lineage>
        <taxon>Bacteria</taxon>
        <taxon>Bacillati</taxon>
        <taxon>Bacillota</taxon>
        <taxon>Bacilli</taxon>
        <taxon>Bacillales</taxon>
        <taxon>Bacillaceae</taxon>
        <taxon>Peribacillus</taxon>
    </lineage>
</organism>
<sequence length="46" mass="5641">MKLEVRHGKEIDEKETREIYIETACFINNEKYMRLLKSEYESENET</sequence>
<reference evidence="1 2" key="1">
    <citation type="submission" date="2017-01" db="EMBL/GenBank/DDBJ databases">
        <authorList>
            <person name="Varghese N."/>
            <person name="Submissions S."/>
        </authorList>
    </citation>
    <scope>NUCLEOTIDE SEQUENCE [LARGE SCALE GENOMIC DNA]</scope>
    <source>
        <strain evidence="1 2">RUG2-6</strain>
    </source>
</reference>
<evidence type="ECO:0000313" key="1">
    <source>
        <dbReference type="EMBL" id="SIR49389.1"/>
    </source>
</evidence>
<comment type="caution">
    <text evidence="1">The sequence shown here is derived from an EMBL/GenBank/DDBJ whole genome shotgun (WGS) entry which is preliminary data.</text>
</comment>
<evidence type="ECO:0000313" key="2">
    <source>
        <dbReference type="Proteomes" id="UP000185829"/>
    </source>
</evidence>
<proteinExistence type="predicted"/>
<accession>A0A9X8WKY4</accession>
<protein>
    <submittedName>
        <fullName evidence="1">Uncharacterized protein</fullName>
    </submittedName>
</protein>
<dbReference type="Proteomes" id="UP000185829">
    <property type="component" value="Unassembled WGS sequence"/>
</dbReference>
<name>A0A9X8WKY4_9BACI</name>